<accession>A0A8J7L8T4</accession>
<organism evidence="1 2">
    <name type="scientific">Amazonocrinis nigriterrae CENA67</name>
    <dbReference type="NCBI Taxonomy" id="2794033"/>
    <lineage>
        <taxon>Bacteria</taxon>
        <taxon>Bacillati</taxon>
        <taxon>Cyanobacteriota</taxon>
        <taxon>Cyanophyceae</taxon>
        <taxon>Nostocales</taxon>
        <taxon>Nostocaceae</taxon>
        <taxon>Amazonocrinis</taxon>
        <taxon>Amazonocrinis nigriterrae</taxon>
    </lineage>
</organism>
<sequence>MKAPSPYSTVKNYRTHLNQTCLVSEIIGFVKCSYKYAKCKLGDRKYSIIWHSVGEF</sequence>
<name>A0A8J7L8T4_9NOST</name>
<proteinExistence type="predicted"/>
<evidence type="ECO:0000313" key="2">
    <source>
        <dbReference type="Proteomes" id="UP000632766"/>
    </source>
</evidence>
<evidence type="ECO:0000313" key="1">
    <source>
        <dbReference type="EMBL" id="MBH8564799.1"/>
    </source>
</evidence>
<dbReference type="EMBL" id="JAECZC010000052">
    <property type="protein sequence ID" value="MBH8564799.1"/>
    <property type="molecule type" value="Genomic_DNA"/>
</dbReference>
<dbReference type="Proteomes" id="UP000632766">
    <property type="component" value="Unassembled WGS sequence"/>
</dbReference>
<keyword evidence="2" id="KW-1185">Reference proteome</keyword>
<reference evidence="1 2" key="1">
    <citation type="journal article" date="2021" name="Int. J. Syst. Evol. Microbiol.">
        <title>Amazonocrinis nigriterrae gen. nov., sp. nov., Atlanticothrix silvestris gen. nov., sp. nov. and Dendronalium phyllosphericum gen. nov., sp. nov., nostocacean cyanobacteria from Brazilian environments.</title>
        <authorList>
            <person name="Alvarenga D.O."/>
            <person name="Andreote A.P.D."/>
            <person name="Branco L.H.Z."/>
            <person name="Delbaje E."/>
            <person name="Cruz R.B."/>
            <person name="Varani A.M."/>
            <person name="Fiore M.F."/>
        </authorList>
    </citation>
    <scope>NUCLEOTIDE SEQUENCE [LARGE SCALE GENOMIC DNA]</scope>
    <source>
        <strain evidence="1 2">CENA67</strain>
    </source>
</reference>
<gene>
    <name evidence="1" type="ORF">I8748_21875</name>
</gene>
<dbReference type="AlphaFoldDB" id="A0A8J7L8T4"/>
<comment type="caution">
    <text evidence="1">The sequence shown here is derived from an EMBL/GenBank/DDBJ whole genome shotgun (WGS) entry which is preliminary data.</text>
</comment>
<dbReference type="RefSeq" id="WP_198126625.1">
    <property type="nucleotide sequence ID" value="NZ_JAECZC010000052.1"/>
</dbReference>
<protein>
    <submittedName>
        <fullName evidence="1">Uncharacterized protein</fullName>
    </submittedName>
</protein>